<evidence type="ECO:0000313" key="2">
    <source>
        <dbReference type="Proteomes" id="UP000886520"/>
    </source>
</evidence>
<reference evidence="1" key="1">
    <citation type="submission" date="2021-01" db="EMBL/GenBank/DDBJ databases">
        <title>Adiantum capillus-veneris genome.</title>
        <authorList>
            <person name="Fang Y."/>
            <person name="Liao Q."/>
        </authorList>
    </citation>
    <scope>NUCLEOTIDE SEQUENCE</scope>
    <source>
        <strain evidence="1">H3</strain>
        <tissue evidence="1">Leaf</tissue>
    </source>
</reference>
<dbReference type="PANTHER" id="PTHR47459:SF1">
    <property type="entry name" value="KINESIN LIGHT CHAIN-RELATED"/>
    <property type="match status" value="1"/>
</dbReference>
<evidence type="ECO:0008006" key="3">
    <source>
        <dbReference type="Google" id="ProtNLM"/>
    </source>
</evidence>
<dbReference type="AlphaFoldDB" id="A0A9D4V0E8"/>
<gene>
    <name evidence="1" type="ORF">GOP47_0007192</name>
</gene>
<dbReference type="Proteomes" id="UP000886520">
    <property type="component" value="Chromosome 7"/>
</dbReference>
<dbReference type="InterPro" id="IPR011990">
    <property type="entry name" value="TPR-like_helical_dom_sf"/>
</dbReference>
<dbReference type="Pfam" id="PF13424">
    <property type="entry name" value="TPR_12"/>
    <property type="match status" value="1"/>
</dbReference>
<organism evidence="1 2">
    <name type="scientific">Adiantum capillus-veneris</name>
    <name type="common">Maidenhair fern</name>
    <dbReference type="NCBI Taxonomy" id="13818"/>
    <lineage>
        <taxon>Eukaryota</taxon>
        <taxon>Viridiplantae</taxon>
        <taxon>Streptophyta</taxon>
        <taxon>Embryophyta</taxon>
        <taxon>Tracheophyta</taxon>
        <taxon>Polypodiopsida</taxon>
        <taxon>Polypodiidae</taxon>
        <taxon>Polypodiales</taxon>
        <taxon>Pteridineae</taxon>
        <taxon>Pteridaceae</taxon>
        <taxon>Vittarioideae</taxon>
        <taxon>Adiantum</taxon>
    </lineage>
</organism>
<dbReference type="EMBL" id="JABFUD020000007">
    <property type="protein sequence ID" value="KAI5077368.1"/>
    <property type="molecule type" value="Genomic_DNA"/>
</dbReference>
<dbReference type="InterPro" id="IPR019734">
    <property type="entry name" value="TPR_rpt"/>
</dbReference>
<sequence>MTLRWQVLRRVSQSIRCYRSSCATSIARTFCADPPHCTFCRVTDALVAAHGVNALECAKCTFATLVKTRSPFIPAHNSFYVSCQNGIQDRRRAFTTPALEEYQNQFNDPAHIVKPLNLPTPHTHKAQVAIESMHDAESKVMLCQDLDTADGDSMTTEGVSEDDESQGYIDAEKDFYNLIEAEDSPDSLLSMLLNLEQALPPSDTRVSCTCLRLATLCNDTNQKPEKVLDYARQAFHNFDSSRFPLESARALFLVGVGHYKVGDSKEAMAALERCASQIAKIELPSAKTEELAILQYNNQIFLGQAKVSLGWNLEGLLEFKKGLAVMEKVLSPESPNLAFFYQQTALAFLQAREPKEALGLCRKSLLVFSKCFGSSSLQVADVRSLMSQIYYGLNDHESVLHECQLAVQIFKKLGETSKAITLDLESMEAHFLLGRFNVAVTKLKEIIERTQEEDQCHVEALILIVSAFNGLKDNAAAAEYSKRALNFLAKKELDFDSAKALIRLSGGFQQLQDYDQALAISQQALDFFEKHAGADAASYAADVQGYRGSLFLSIGKPNEAIPHLEKALKAKMSIYGSENEELLDVCNHLGAAYAHAKRVDEALAVFRQAKMILDIIKNGVDLLSIYIYNNLSLSYVLSGRIEEAIESKKHVAQLMRKAAKEVLLVVGKADKELESLIAGRGYGKTVGISDEQVLKQMLPSIMTSCTQNKAVN</sequence>
<dbReference type="OrthoDB" id="626167at2759"/>
<protein>
    <recommendedName>
        <fullName evidence="3">MalT-like TPR region domain-containing protein</fullName>
    </recommendedName>
</protein>
<dbReference type="SUPFAM" id="SSF48452">
    <property type="entry name" value="TPR-like"/>
    <property type="match status" value="2"/>
</dbReference>
<dbReference type="Gene3D" id="1.25.40.10">
    <property type="entry name" value="Tetratricopeptide repeat domain"/>
    <property type="match status" value="2"/>
</dbReference>
<comment type="caution">
    <text evidence="1">The sequence shown here is derived from an EMBL/GenBank/DDBJ whole genome shotgun (WGS) entry which is preliminary data.</text>
</comment>
<evidence type="ECO:0000313" key="1">
    <source>
        <dbReference type="EMBL" id="KAI5077368.1"/>
    </source>
</evidence>
<keyword evidence="2" id="KW-1185">Reference proteome</keyword>
<dbReference type="PANTHER" id="PTHR47459">
    <property type="entry name" value="KINESIN LIGHT CHAIN-RELATED"/>
    <property type="match status" value="1"/>
</dbReference>
<accession>A0A9D4V0E8</accession>
<dbReference type="SMART" id="SM00028">
    <property type="entry name" value="TPR"/>
    <property type="match status" value="7"/>
</dbReference>
<proteinExistence type="predicted"/>
<name>A0A9D4V0E8_ADICA</name>